<dbReference type="EMBL" id="BGPR01027826">
    <property type="protein sequence ID" value="GBN98619.1"/>
    <property type="molecule type" value="Genomic_DNA"/>
</dbReference>
<gene>
    <name evidence="1" type="ORF">AVEN_135751_1</name>
</gene>
<name>A0A4Y2TGU4_ARAVE</name>
<evidence type="ECO:0000313" key="1">
    <source>
        <dbReference type="EMBL" id="GBN98619.1"/>
    </source>
</evidence>
<comment type="caution">
    <text evidence="1">The sequence shown here is derived from an EMBL/GenBank/DDBJ whole genome shotgun (WGS) entry which is preliminary data.</text>
</comment>
<proteinExistence type="predicted"/>
<keyword evidence="2" id="KW-1185">Reference proteome</keyword>
<evidence type="ECO:0008006" key="3">
    <source>
        <dbReference type="Google" id="ProtNLM"/>
    </source>
</evidence>
<protein>
    <recommendedName>
        <fullName evidence="3">Helitron helicase-like domain-containing protein</fullName>
    </recommendedName>
</protein>
<reference evidence="1 2" key="1">
    <citation type="journal article" date="2019" name="Sci. Rep.">
        <title>Orb-weaving spider Araneus ventricosus genome elucidates the spidroin gene catalogue.</title>
        <authorList>
            <person name="Kono N."/>
            <person name="Nakamura H."/>
            <person name="Ohtoshi R."/>
            <person name="Moran D.A.P."/>
            <person name="Shinohara A."/>
            <person name="Yoshida Y."/>
            <person name="Fujiwara M."/>
            <person name="Mori M."/>
            <person name="Tomita M."/>
            <person name="Arakawa K."/>
        </authorList>
    </citation>
    <scope>NUCLEOTIDE SEQUENCE [LARGE SCALE GENOMIC DNA]</scope>
</reference>
<dbReference type="Proteomes" id="UP000499080">
    <property type="component" value="Unassembled WGS sequence"/>
</dbReference>
<evidence type="ECO:0000313" key="2">
    <source>
        <dbReference type="Proteomes" id="UP000499080"/>
    </source>
</evidence>
<organism evidence="1 2">
    <name type="scientific">Araneus ventricosus</name>
    <name type="common">Orbweaver spider</name>
    <name type="synonym">Epeira ventricosa</name>
    <dbReference type="NCBI Taxonomy" id="182803"/>
    <lineage>
        <taxon>Eukaryota</taxon>
        <taxon>Metazoa</taxon>
        <taxon>Ecdysozoa</taxon>
        <taxon>Arthropoda</taxon>
        <taxon>Chelicerata</taxon>
        <taxon>Arachnida</taxon>
        <taxon>Araneae</taxon>
        <taxon>Araneomorphae</taxon>
        <taxon>Entelegynae</taxon>
        <taxon>Araneoidea</taxon>
        <taxon>Araneidae</taxon>
        <taxon>Araneus</taxon>
    </lineage>
</organism>
<sequence>MDTANVSNQSNIFVDTSTRVSDMDVVEINNATTGVNDEIARHQMGRYINSNEAVWRILRFPIHDLFPTIVHLIVHLENGQRVYFTSDNAQERATKPIYTTFTAYFQLCQEDVSKSIIVRRYN</sequence>
<dbReference type="AlphaFoldDB" id="A0A4Y2TGU4"/>
<accession>A0A4Y2TGU4</accession>
<dbReference type="OrthoDB" id="1728974at2759"/>